<evidence type="ECO:0000313" key="2">
    <source>
        <dbReference type="Proteomes" id="UP001500567"/>
    </source>
</evidence>
<dbReference type="PANTHER" id="PTHR30441:SF4">
    <property type="entry name" value="PROTEIN ASMA"/>
    <property type="match status" value="1"/>
</dbReference>
<comment type="caution">
    <text evidence="1">The sequence shown here is derived from an EMBL/GenBank/DDBJ whole genome shotgun (WGS) entry which is preliminary data.</text>
</comment>
<keyword evidence="2" id="KW-1185">Reference proteome</keyword>
<evidence type="ECO:0008006" key="3">
    <source>
        <dbReference type="Google" id="ProtNLM"/>
    </source>
</evidence>
<protein>
    <recommendedName>
        <fullName evidence="3">AsmA-like C-terminal domain-containing protein</fullName>
    </recommendedName>
</protein>
<evidence type="ECO:0000313" key="1">
    <source>
        <dbReference type="EMBL" id="GAA4012666.1"/>
    </source>
</evidence>
<name>A0ABP7SJT8_9BACT</name>
<dbReference type="InterPro" id="IPR052894">
    <property type="entry name" value="AsmA-related"/>
</dbReference>
<dbReference type="PANTHER" id="PTHR30441">
    <property type="entry name" value="DUF748 DOMAIN-CONTAINING PROTEIN"/>
    <property type="match status" value="1"/>
</dbReference>
<dbReference type="EMBL" id="BAABDJ010000033">
    <property type="protein sequence ID" value="GAA4012666.1"/>
    <property type="molecule type" value="Genomic_DNA"/>
</dbReference>
<organism evidence="1 2">
    <name type="scientific">Hymenobacter fastidiosus</name>
    <dbReference type="NCBI Taxonomy" id="486264"/>
    <lineage>
        <taxon>Bacteria</taxon>
        <taxon>Pseudomonadati</taxon>
        <taxon>Bacteroidota</taxon>
        <taxon>Cytophagia</taxon>
        <taxon>Cytophagales</taxon>
        <taxon>Hymenobacteraceae</taxon>
        <taxon>Hymenobacter</taxon>
    </lineage>
</organism>
<accession>A0ABP7SJT8</accession>
<sequence>MKWSTFRRLLLAGFLLVLLGLGLGLGLLGSDYGRRQLTQRVRQQLAQSSELVLAPFEVEISPWRDFPHLTASLRHLVLTDTAFRQREPVFSIGRADMRLELAGLLRGQVRVTRLVVWDVDFRERVDAQGRSWGLHGKKRGGRTGSGPLLNLALDSLIVHNFRITSRNEYARSAFRARVRQARLTVQLRRRILHATGTLQGTLDYLRNPGGTLFEKEPIWAQVHYQYAFKARKGTVYNTHATLNGDTIGIRGTHTRVANQPGTRLNVEFVGYQPLTEVLRAALPEASKPYLAGATSPSKAHIRYTIQGVSGPTVSPRNVLRFGLRGARLRWPDSTRRINHWDLRGTYDNGPGRSPQTASLTLNHCRINSSAGRLDVALLLLDFTRPFINARVRGRTELSQLAAVVSPGLWRARRGTAEMDVRLRGLLPAAAGQRIAGPAQKKLSVRGTVTLREASFVVPERGADMTALNVQVGLRDNVWRLSNASGVLNQMRFRAAATTTNLFDYLIDQHPTTQISGRFAVEDLHLARLRALLRPIPRPTLTAQGLRRKPRPVPASMADLGRSLIPPGMRLNVDLRCRRLLLPADTLTNLAVSVRHDGRTVQLTHLAGELWGGQVRGTATWPTDTATRVAPINFQLGVRFGTINYRHFLAKVSRSPRRPATAPASPGLRELLLAANGRLTCDVATVQLPDGEDLRGLTLQVNKTGTTVHLPFLRFTTTRGGIGQATATARVADNRLVAADASLNLRYRTLDVQKLLLLLASFNPKTDPDDEDANGSEAADSTALVPLLPLDRATRRAARLARRAQLNSLPTRKPDGTIISNGILTAVLRVQADSVRYAALAGRRFRLISHLSQGEARLDDCSLEALQGRLSLRGRMITDAGRYHHPLHVQMLLQDVQLAELFGATTAMHLNVLGPDNIRGTLRCAADLRTDLDATFLPVFDRTLGYLKTDIRDLELLDVDAFTQALRFMKQERTSHLFFEPVSSEFVLNRGELLIPNLDLNSNLTNLQISGRYALDGRADLYVGLNPMQALFGNNDKRVERIQNNEPVRRAGRGLTYLSLSRTAPGDKYKVRPFQRTEQRHQQAMLRQQYRQLLRAQKLDTTLSLLRTSEPIR</sequence>
<dbReference type="RefSeq" id="WP_345073677.1">
    <property type="nucleotide sequence ID" value="NZ_BAABDJ010000033.1"/>
</dbReference>
<gene>
    <name evidence="1" type="ORF">GCM10022408_26780</name>
</gene>
<proteinExistence type="predicted"/>
<dbReference type="Proteomes" id="UP001500567">
    <property type="component" value="Unassembled WGS sequence"/>
</dbReference>
<reference evidence="2" key="1">
    <citation type="journal article" date="2019" name="Int. J. Syst. Evol. Microbiol.">
        <title>The Global Catalogue of Microorganisms (GCM) 10K type strain sequencing project: providing services to taxonomists for standard genome sequencing and annotation.</title>
        <authorList>
            <consortium name="The Broad Institute Genomics Platform"/>
            <consortium name="The Broad Institute Genome Sequencing Center for Infectious Disease"/>
            <person name="Wu L."/>
            <person name="Ma J."/>
        </authorList>
    </citation>
    <scope>NUCLEOTIDE SEQUENCE [LARGE SCALE GENOMIC DNA]</scope>
    <source>
        <strain evidence="2">JCM 17224</strain>
    </source>
</reference>